<protein>
    <submittedName>
        <fullName evidence="3">Glutaredoxin</fullName>
    </submittedName>
</protein>
<dbReference type="AlphaFoldDB" id="A0A0X1KTD7"/>
<feature type="domain" description="Thioredoxin-like fold" evidence="1">
    <location>
        <begin position="26"/>
        <end position="104"/>
    </location>
</feature>
<evidence type="ECO:0000313" key="4">
    <source>
        <dbReference type="Proteomes" id="UP000077469"/>
    </source>
</evidence>
<dbReference type="Proteomes" id="UP000077469">
    <property type="component" value="Chromosome"/>
</dbReference>
<organism evidence="3 4">
    <name type="scientific">Pseudothermotoga hypogea DSM 11164 = NBRC 106472</name>
    <dbReference type="NCBI Taxonomy" id="1123384"/>
    <lineage>
        <taxon>Bacteria</taxon>
        <taxon>Thermotogati</taxon>
        <taxon>Thermotogota</taxon>
        <taxon>Thermotogae</taxon>
        <taxon>Thermotogales</taxon>
        <taxon>Thermotogaceae</taxon>
        <taxon>Pseudothermotoga</taxon>
    </lineage>
</organism>
<proteinExistence type="predicted"/>
<accession>A0A0X1KTD7</accession>
<evidence type="ECO:0000259" key="2">
    <source>
        <dbReference type="Pfam" id="PF13192"/>
    </source>
</evidence>
<dbReference type="CDD" id="cd02973">
    <property type="entry name" value="TRX_GRX_like"/>
    <property type="match status" value="1"/>
</dbReference>
<dbReference type="PROSITE" id="PS51354">
    <property type="entry name" value="GLUTAREDOXIN_2"/>
    <property type="match status" value="1"/>
</dbReference>
<dbReference type="KEGG" id="phy:AJ81_10835"/>
<dbReference type="PANTHER" id="PTHR37170:SF1">
    <property type="entry name" value="GLUTAREDOXIN-LIKE PROTEIN"/>
    <property type="match status" value="1"/>
</dbReference>
<dbReference type="Gene3D" id="3.40.30.10">
    <property type="entry name" value="Glutaredoxin"/>
    <property type="match status" value="2"/>
</dbReference>
<dbReference type="STRING" id="1123384.AJ81_10835"/>
<dbReference type="PaxDb" id="1123384-AJ81_10835"/>
<reference evidence="3 4" key="1">
    <citation type="submission" date="2014-01" db="EMBL/GenBank/DDBJ databases">
        <title>Genome sequencing of Thermotog hypogea.</title>
        <authorList>
            <person name="Zhang X."/>
            <person name="Alvare G."/>
            <person name="Fristensky B."/>
            <person name="Chen L."/>
            <person name="Suen T."/>
            <person name="Chen Q."/>
            <person name="Ma K."/>
        </authorList>
    </citation>
    <scope>NUCLEOTIDE SEQUENCE [LARGE SCALE GENOMIC DNA]</scope>
    <source>
        <strain evidence="3 4">DSM 11164</strain>
    </source>
</reference>
<keyword evidence="4" id="KW-1185">Reference proteome</keyword>
<dbReference type="SUPFAM" id="SSF52833">
    <property type="entry name" value="Thioredoxin-like"/>
    <property type="match status" value="2"/>
</dbReference>
<dbReference type="Pfam" id="PF13098">
    <property type="entry name" value="Thioredoxin_2"/>
    <property type="match status" value="1"/>
</dbReference>
<name>A0A0X1KTD7_9THEM</name>
<dbReference type="InterPro" id="IPR012336">
    <property type="entry name" value="Thioredoxin-like_fold"/>
</dbReference>
<dbReference type="InterPro" id="IPR011903">
    <property type="entry name" value="TON_0319-like"/>
</dbReference>
<dbReference type="PATRIC" id="fig|1123384.7.peg.2167"/>
<evidence type="ECO:0000259" key="1">
    <source>
        <dbReference type="Pfam" id="PF13098"/>
    </source>
</evidence>
<dbReference type="PANTHER" id="PTHR37170">
    <property type="entry name" value="GLUTAREDOXIN-RELATED"/>
    <property type="match status" value="1"/>
</dbReference>
<feature type="domain" description="Thioredoxin-like fold" evidence="2">
    <location>
        <begin position="138"/>
        <end position="215"/>
    </location>
</feature>
<dbReference type="Pfam" id="PF13192">
    <property type="entry name" value="Thioredoxin_3"/>
    <property type="match status" value="1"/>
</dbReference>
<dbReference type="NCBIfam" id="TIGR02187">
    <property type="entry name" value="PDO_seleno_TRX"/>
    <property type="match status" value="1"/>
</dbReference>
<dbReference type="InterPro" id="IPR036249">
    <property type="entry name" value="Thioredoxin-like_sf"/>
</dbReference>
<dbReference type="OrthoDB" id="9806179at2"/>
<gene>
    <name evidence="3" type="ORF">AJ81_10835</name>
</gene>
<dbReference type="RefSeq" id="WP_031502885.1">
    <property type="nucleotide sequence ID" value="NC_022795.1"/>
</dbReference>
<evidence type="ECO:0000313" key="3">
    <source>
        <dbReference type="EMBL" id="AJC74588.1"/>
    </source>
</evidence>
<dbReference type="EMBL" id="CP007141">
    <property type="protein sequence ID" value="AJC74588.1"/>
    <property type="molecule type" value="Genomic_DNA"/>
</dbReference>
<sequence>MPLLSEKDTKYLKKTFEEHLKDPVKVLVFVDDPSECEYCDLTKQVLEELSSIDGKIQLSTHHVKKEPELVRSYRVEMTPAIILLDANGEDTNIRFYGIPSGHEFSTLIQDIIAVSNNKPVFFNEQQIDLIRSINVPVRIRVFITPTCPYCPKAVLMAHNAALINRNITAEMIEANEFPELSMKYGVSSVPHTVINDVHEFIGAYPEHMFVQELLKAVRKV</sequence>